<dbReference type="EMBL" id="CP036433">
    <property type="protein sequence ID" value="QDU92867.1"/>
    <property type="molecule type" value="Genomic_DNA"/>
</dbReference>
<dbReference type="InterPro" id="IPR024423">
    <property type="entry name" value="DUF3050"/>
</dbReference>
<evidence type="ECO:0008006" key="3">
    <source>
        <dbReference type="Google" id="ProtNLM"/>
    </source>
</evidence>
<protein>
    <recommendedName>
        <fullName evidence="3">DUF3050 domain-containing protein</fullName>
    </recommendedName>
</protein>
<name>A0A518DM02_9BACT</name>
<sequence>MSTADRLAHIHQRLAPLRQGLLEHEIYGQIDRLEKLQVFMQHHVFAVWDFMSLLKTLQLRLCSSGVPWLPPTDPTAARLVNEIMLGEETDEDGHGGFASHFDLYRRSMDCCGATGDAIDGFLVELRQGQTVEAALSRPAIPPAVRPFVRQTFAVIDSGDLCAVASAFTFGREDLLPDVFQRIVDRLGEENDGVLDDFKFYLHRHIELDGDHHGPLAARMIAALCGDDDAKWQAAEDAAVSSLQSRRDLWDGMVAAIQHPA</sequence>
<reference evidence="1 2" key="1">
    <citation type="submission" date="2019-02" db="EMBL/GenBank/DDBJ databases">
        <title>Deep-cultivation of Planctomycetes and their phenomic and genomic characterization uncovers novel biology.</title>
        <authorList>
            <person name="Wiegand S."/>
            <person name="Jogler M."/>
            <person name="Boedeker C."/>
            <person name="Pinto D."/>
            <person name="Vollmers J."/>
            <person name="Rivas-Marin E."/>
            <person name="Kohn T."/>
            <person name="Peeters S.H."/>
            <person name="Heuer A."/>
            <person name="Rast P."/>
            <person name="Oberbeckmann S."/>
            <person name="Bunk B."/>
            <person name="Jeske O."/>
            <person name="Meyerdierks A."/>
            <person name="Storesund J.E."/>
            <person name="Kallscheuer N."/>
            <person name="Luecker S."/>
            <person name="Lage O.M."/>
            <person name="Pohl T."/>
            <person name="Merkel B.J."/>
            <person name="Hornburger P."/>
            <person name="Mueller R.-W."/>
            <person name="Bruemmer F."/>
            <person name="Labrenz M."/>
            <person name="Spormann A.M."/>
            <person name="Op den Camp H."/>
            <person name="Overmann J."/>
            <person name="Amann R."/>
            <person name="Jetten M.S.M."/>
            <person name="Mascher T."/>
            <person name="Medema M.H."/>
            <person name="Devos D.P."/>
            <person name="Kaster A.-K."/>
            <person name="Ovreas L."/>
            <person name="Rohde M."/>
            <person name="Galperin M.Y."/>
            <person name="Jogler C."/>
        </authorList>
    </citation>
    <scope>NUCLEOTIDE SEQUENCE [LARGE SCALE GENOMIC DNA]</scope>
    <source>
        <strain evidence="1 2">Pla85_3_4</strain>
    </source>
</reference>
<accession>A0A518DM02</accession>
<organism evidence="1 2">
    <name type="scientific">Lignipirellula cremea</name>
    <dbReference type="NCBI Taxonomy" id="2528010"/>
    <lineage>
        <taxon>Bacteria</taxon>
        <taxon>Pseudomonadati</taxon>
        <taxon>Planctomycetota</taxon>
        <taxon>Planctomycetia</taxon>
        <taxon>Pirellulales</taxon>
        <taxon>Pirellulaceae</taxon>
        <taxon>Lignipirellula</taxon>
    </lineage>
</organism>
<dbReference type="KEGG" id="lcre:Pla8534_06400"/>
<proteinExistence type="predicted"/>
<gene>
    <name evidence="1" type="ORF">Pla8534_06400</name>
</gene>
<evidence type="ECO:0000313" key="2">
    <source>
        <dbReference type="Proteomes" id="UP000317648"/>
    </source>
</evidence>
<evidence type="ECO:0000313" key="1">
    <source>
        <dbReference type="EMBL" id="QDU92867.1"/>
    </source>
</evidence>
<dbReference type="Pfam" id="PF11251">
    <property type="entry name" value="DUF3050"/>
    <property type="match status" value="1"/>
</dbReference>
<dbReference type="AlphaFoldDB" id="A0A518DM02"/>
<dbReference type="Proteomes" id="UP000317648">
    <property type="component" value="Chromosome"/>
</dbReference>
<dbReference type="Gene3D" id="1.20.910.10">
    <property type="entry name" value="Heme oxygenase-like"/>
    <property type="match status" value="1"/>
</dbReference>
<dbReference type="InterPro" id="IPR016084">
    <property type="entry name" value="Haem_Oase-like_multi-hlx"/>
</dbReference>
<dbReference type="RefSeq" id="WP_145049188.1">
    <property type="nucleotide sequence ID" value="NZ_CP036433.1"/>
</dbReference>
<dbReference type="SUPFAM" id="SSF48613">
    <property type="entry name" value="Heme oxygenase-like"/>
    <property type="match status" value="1"/>
</dbReference>
<keyword evidence="2" id="KW-1185">Reference proteome</keyword>
<dbReference type="OrthoDB" id="9791270at2"/>